<reference evidence="2" key="1">
    <citation type="submission" date="2022-08" db="EMBL/GenBank/DDBJ databases">
        <title>Alicyclobacillus dauci DSM2870, complete genome.</title>
        <authorList>
            <person name="Wang Q."/>
            <person name="Cai R."/>
            <person name="Wang Z."/>
        </authorList>
    </citation>
    <scope>NUCLEOTIDE SEQUENCE</scope>
    <source>
        <strain evidence="2">DSM 28700</strain>
    </source>
</reference>
<evidence type="ECO:0000256" key="1">
    <source>
        <dbReference type="SAM" id="Phobius"/>
    </source>
</evidence>
<keyword evidence="1" id="KW-0472">Membrane</keyword>
<keyword evidence="1" id="KW-0812">Transmembrane</keyword>
<evidence type="ECO:0008006" key="4">
    <source>
        <dbReference type="Google" id="ProtNLM"/>
    </source>
</evidence>
<gene>
    <name evidence="2" type="ORF">NZD86_12575</name>
</gene>
<evidence type="ECO:0000313" key="3">
    <source>
        <dbReference type="Proteomes" id="UP001164803"/>
    </source>
</evidence>
<proteinExistence type="predicted"/>
<dbReference type="RefSeq" id="WP_268042086.1">
    <property type="nucleotide sequence ID" value="NZ_CP104064.1"/>
</dbReference>
<name>A0ABY6YYF3_9BACL</name>
<keyword evidence="3" id="KW-1185">Reference proteome</keyword>
<sequence length="168" mass="19258">MKTWKIWLITIPVLLVMVGATIVAWLWQNLSTNWIPEERAAQYVLDHTPINRIETYNVFTASGLEDVFKGKDTFDNEWYAFYIPSSNRVFSIRARDLVSQQQVEGNLLKQNIHSQQCTLGYVTDQASGTLQTSSNVVYEVRGTDTVDSKTTFIYVDATNGHVLWKYVL</sequence>
<dbReference type="EMBL" id="CP104064">
    <property type="protein sequence ID" value="WAH35151.1"/>
    <property type="molecule type" value="Genomic_DNA"/>
</dbReference>
<feature type="transmembrane region" description="Helical" evidence="1">
    <location>
        <begin position="6"/>
        <end position="27"/>
    </location>
</feature>
<organism evidence="2 3">
    <name type="scientific">Alicyclobacillus dauci</name>
    <dbReference type="NCBI Taxonomy" id="1475485"/>
    <lineage>
        <taxon>Bacteria</taxon>
        <taxon>Bacillati</taxon>
        <taxon>Bacillota</taxon>
        <taxon>Bacilli</taxon>
        <taxon>Bacillales</taxon>
        <taxon>Alicyclobacillaceae</taxon>
        <taxon>Alicyclobacillus</taxon>
    </lineage>
</organism>
<dbReference type="Proteomes" id="UP001164803">
    <property type="component" value="Chromosome"/>
</dbReference>
<evidence type="ECO:0000313" key="2">
    <source>
        <dbReference type="EMBL" id="WAH35151.1"/>
    </source>
</evidence>
<protein>
    <recommendedName>
        <fullName evidence="4">DUF5590 domain-containing protein</fullName>
    </recommendedName>
</protein>
<accession>A0ABY6YYF3</accession>
<keyword evidence="1" id="KW-1133">Transmembrane helix</keyword>